<keyword evidence="5" id="KW-0808">Transferase</keyword>
<gene>
    <name evidence="5" type="ORF">SAMN05216296_1627</name>
</gene>
<dbReference type="InterPro" id="IPR013815">
    <property type="entry name" value="ATP_grasp_subdomain_1"/>
</dbReference>
<dbReference type="InterPro" id="IPR000182">
    <property type="entry name" value="GNAT_dom"/>
</dbReference>
<protein>
    <submittedName>
        <fullName evidence="5">Acetyltransferase</fullName>
    </submittedName>
</protein>
<dbReference type="InterPro" id="IPR036291">
    <property type="entry name" value="NAD(P)-bd_dom_sf"/>
</dbReference>
<keyword evidence="3" id="KW-0067">ATP-binding</keyword>
<evidence type="ECO:0000256" key="3">
    <source>
        <dbReference type="ARBA" id="ARBA00022840"/>
    </source>
</evidence>
<evidence type="ECO:0000313" key="6">
    <source>
        <dbReference type="Proteomes" id="UP000243232"/>
    </source>
</evidence>
<dbReference type="Gene3D" id="3.30.470.20">
    <property type="entry name" value="ATP-grasp fold, B domain"/>
    <property type="match status" value="1"/>
</dbReference>
<accession>A0A1H2FJH3</accession>
<dbReference type="PANTHER" id="PTHR43334:SF1">
    <property type="entry name" value="3-HYDROXYPROPIONATE--COA LIGASE [ADP-FORMING]"/>
    <property type="match status" value="1"/>
</dbReference>
<dbReference type="OrthoDB" id="9807426at2"/>
<proteinExistence type="predicted"/>
<dbReference type="Proteomes" id="UP000243232">
    <property type="component" value="Chromosome I"/>
</dbReference>
<keyword evidence="6" id="KW-1185">Reference proteome</keyword>
<sequence length="887" mass="95594">MTIRNLDYLFRPRSVATIIDSEFPGHYAEVLQRNLHVSPFEGTLMQVMAKKRSRFKIGPRVRLDKMPTVPDLAVICARLDLVADIISQLGELGTRAVIIAPSIRDRLTAEESQLLLKTILETARLHTLRIVGPGSGGLLIPGIGLNASVAPVAIQPGKIALITQSTAIASAIVDHATSKGIGFSAVLHLGESADIDLADVLDWFAEDPDTERILVQFDNVAAGRKFMSAARASARNKPVVAIRSKQAGTGRNSKLPFCLDDVYAAALSRAGWVEVGTLGEAFEAAQAMARLRPMDGDGLTILANGYGLGSITADILRDHGGRLASLDSATLLKLAEVLQSRIPLNNPVELPPAISVAQWAEVLAVILADPNTNALMTVYSPSPFASSSEVAAEIGRAGQVSTQNIFSCWVGGHSMQDAQQIAEAHGLLSHDSPEQAIAVFTGLVHYYRNRELLMQMPPSLPEGFSTDLKQARAAVAEGLEAGARILPSRLMRKLLQAFAIEAVESRTAASAAAAIEVANEIGYPVDLGLVLANAVPFEAVRVNLQSPSDIHIAIRSLRHKARTLRPDCRVSGYHLRRSAPRSGVAPVSIGVASDALFGPIIFLGPSSAALAGKGRFVIGLPPLNLTLARDMVLRSGLADELPAEVRARLECSASAALVRLSQMLSDIDEVVAVELDPLHVETNGVLALDGKIQLGKRTRKSGSQRFAISPYPKELEHRLNWQGEKLLIRPIRPEDEPMLGQLLESLTADDSRMRFFVAMRRQTHSQLARFTQIDYDREMSLVVIRQNPKGKPQALGEARLISDADNRVADLAMVVSSAFKGKGLGALLLQQLVDYARARGIATLRFETLPENKPMQKLGHKAGFVMLRGSDPGILSMQLQLAESEEG</sequence>
<evidence type="ECO:0000313" key="5">
    <source>
        <dbReference type="EMBL" id="SDU07516.1"/>
    </source>
</evidence>
<evidence type="ECO:0000256" key="2">
    <source>
        <dbReference type="ARBA" id="ARBA00022741"/>
    </source>
</evidence>
<dbReference type="InterPro" id="IPR016102">
    <property type="entry name" value="Succinyl-CoA_synth-like"/>
</dbReference>
<dbReference type="RefSeq" id="WP_090194043.1">
    <property type="nucleotide sequence ID" value="NZ_LT629785.1"/>
</dbReference>
<keyword evidence="2" id="KW-0547">Nucleotide-binding</keyword>
<feature type="domain" description="N-acetyltransferase" evidence="4">
    <location>
        <begin position="726"/>
        <end position="882"/>
    </location>
</feature>
<dbReference type="Gene3D" id="3.30.1490.20">
    <property type="entry name" value="ATP-grasp fold, A domain"/>
    <property type="match status" value="1"/>
</dbReference>
<dbReference type="Pfam" id="PF13302">
    <property type="entry name" value="Acetyltransf_3"/>
    <property type="match status" value="1"/>
</dbReference>
<name>A0A1H2FJH3_9PSED</name>
<dbReference type="Pfam" id="PF13549">
    <property type="entry name" value="ATP-grasp_5"/>
    <property type="match status" value="1"/>
</dbReference>
<dbReference type="SUPFAM" id="SSF52210">
    <property type="entry name" value="Succinyl-CoA synthetase domains"/>
    <property type="match status" value="2"/>
</dbReference>
<dbReference type="EMBL" id="LT629785">
    <property type="protein sequence ID" value="SDU07516.1"/>
    <property type="molecule type" value="Genomic_DNA"/>
</dbReference>
<organism evidence="5 6">
    <name type="scientific">Pseudomonas pohangensis</name>
    <dbReference type="NCBI Taxonomy" id="364197"/>
    <lineage>
        <taxon>Bacteria</taxon>
        <taxon>Pseudomonadati</taxon>
        <taxon>Pseudomonadota</taxon>
        <taxon>Gammaproteobacteria</taxon>
        <taxon>Pseudomonadales</taxon>
        <taxon>Pseudomonadaceae</taxon>
        <taxon>Pseudomonas</taxon>
    </lineage>
</organism>
<dbReference type="Gene3D" id="3.40.630.30">
    <property type="match status" value="1"/>
</dbReference>
<dbReference type="Gene3D" id="3.40.50.261">
    <property type="entry name" value="Succinyl-CoA synthetase domains"/>
    <property type="match status" value="2"/>
</dbReference>
<evidence type="ECO:0000259" key="4">
    <source>
        <dbReference type="PROSITE" id="PS51186"/>
    </source>
</evidence>
<dbReference type="PROSITE" id="PS51186">
    <property type="entry name" value="GNAT"/>
    <property type="match status" value="1"/>
</dbReference>
<dbReference type="GO" id="GO:0016874">
    <property type="term" value="F:ligase activity"/>
    <property type="evidence" value="ECO:0007669"/>
    <property type="project" value="UniProtKB-KW"/>
</dbReference>
<dbReference type="GO" id="GO:0016747">
    <property type="term" value="F:acyltransferase activity, transferring groups other than amino-acyl groups"/>
    <property type="evidence" value="ECO:0007669"/>
    <property type="project" value="InterPro"/>
</dbReference>
<dbReference type="SUPFAM" id="SSF51735">
    <property type="entry name" value="NAD(P)-binding Rossmann-fold domains"/>
    <property type="match status" value="1"/>
</dbReference>
<dbReference type="STRING" id="364197.SAMN05216296_1627"/>
<dbReference type="PANTHER" id="PTHR43334">
    <property type="entry name" value="ACETATE--COA LIGASE [ADP-FORMING]"/>
    <property type="match status" value="1"/>
</dbReference>
<dbReference type="SUPFAM" id="SSF55729">
    <property type="entry name" value="Acyl-CoA N-acyltransferases (Nat)"/>
    <property type="match status" value="1"/>
</dbReference>
<dbReference type="Pfam" id="PF13607">
    <property type="entry name" value="Succ_CoA_lig"/>
    <property type="match status" value="1"/>
</dbReference>
<dbReference type="AlphaFoldDB" id="A0A1H2FJH3"/>
<dbReference type="InterPro" id="IPR032875">
    <property type="entry name" value="Succ_CoA_lig_flav_dom"/>
</dbReference>
<keyword evidence="1" id="KW-0436">Ligase</keyword>
<evidence type="ECO:0000256" key="1">
    <source>
        <dbReference type="ARBA" id="ARBA00022598"/>
    </source>
</evidence>
<reference evidence="6" key="1">
    <citation type="submission" date="2016-10" db="EMBL/GenBank/DDBJ databases">
        <authorList>
            <person name="Varghese N."/>
            <person name="Submissions S."/>
        </authorList>
    </citation>
    <scope>NUCLEOTIDE SEQUENCE [LARGE SCALE GENOMIC DNA]</scope>
    <source>
        <strain evidence="6">DSM 17875</strain>
    </source>
</reference>
<dbReference type="SUPFAM" id="SSF56059">
    <property type="entry name" value="Glutathione synthetase ATP-binding domain-like"/>
    <property type="match status" value="1"/>
</dbReference>
<dbReference type="GO" id="GO:0005524">
    <property type="term" value="F:ATP binding"/>
    <property type="evidence" value="ECO:0007669"/>
    <property type="project" value="UniProtKB-KW"/>
</dbReference>
<dbReference type="InterPro" id="IPR016181">
    <property type="entry name" value="Acyl_CoA_acyltransferase"/>
</dbReference>
<dbReference type="Gene3D" id="3.40.50.720">
    <property type="entry name" value="NAD(P)-binding Rossmann-like Domain"/>
    <property type="match status" value="1"/>
</dbReference>
<dbReference type="InterPro" id="IPR051538">
    <property type="entry name" value="Acyl-CoA_Synth/Transferase"/>
</dbReference>